<keyword evidence="7" id="KW-0539">Nucleus</keyword>
<reference evidence="9" key="2">
    <citation type="submission" date="2025-09" db="UniProtKB">
        <authorList>
            <consortium name="Ensembl"/>
        </authorList>
    </citation>
    <scope>IDENTIFICATION</scope>
</reference>
<protein>
    <recommendedName>
        <fullName evidence="7">Cleavage and polyadenylation specificity factor subunit 4</fullName>
        <shortName evidence="7">CPSF 30 kDa subunit</shortName>
    </recommendedName>
    <alternativeName>
        <fullName evidence="7">Cleavage and polyadenylation specificity factor 30 kDa subunit</fullName>
    </alternativeName>
</protein>
<evidence type="ECO:0000256" key="3">
    <source>
        <dbReference type="ARBA" id="ARBA00022771"/>
    </source>
</evidence>
<dbReference type="GO" id="GO:0031124">
    <property type="term" value="P:mRNA 3'-end processing"/>
    <property type="evidence" value="ECO:0007669"/>
    <property type="project" value="UniProtKB-UniRule"/>
</dbReference>
<feature type="zinc finger region" description="C3H1-type" evidence="6">
    <location>
        <begin position="109"/>
        <end position="136"/>
    </location>
</feature>
<proteinExistence type="inferred from homology"/>
<feature type="domain" description="C3H1-type" evidence="8">
    <location>
        <begin position="109"/>
        <end position="136"/>
    </location>
</feature>
<keyword evidence="4 6" id="KW-0862">Zinc</keyword>
<keyword evidence="10" id="KW-1185">Reference proteome</keyword>
<dbReference type="GO" id="GO:0008270">
    <property type="term" value="F:zinc ion binding"/>
    <property type="evidence" value="ECO:0007669"/>
    <property type="project" value="UniProtKB-KW"/>
</dbReference>
<evidence type="ECO:0000313" key="10">
    <source>
        <dbReference type="Proteomes" id="UP000694551"/>
    </source>
</evidence>
<evidence type="ECO:0000259" key="8">
    <source>
        <dbReference type="PROSITE" id="PS50103"/>
    </source>
</evidence>
<dbReference type="Ensembl" id="ENSSOCT00000011678.1">
    <property type="protein sequence ID" value="ENSSOCP00000011376.1"/>
    <property type="gene ID" value="ENSSOCG00000008618.1"/>
</dbReference>
<keyword evidence="1 6" id="KW-0479">Metal-binding</keyword>
<keyword evidence="3 6" id="KW-0863">Zinc-finger</keyword>
<accession>A0A8D0F4P4</accession>
<evidence type="ECO:0000256" key="4">
    <source>
        <dbReference type="ARBA" id="ARBA00022833"/>
    </source>
</evidence>
<evidence type="ECO:0000256" key="1">
    <source>
        <dbReference type="ARBA" id="ARBA00022723"/>
    </source>
</evidence>
<dbReference type="GO" id="GO:0003723">
    <property type="term" value="F:RNA binding"/>
    <property type="evidence" value="ECO:0007669"/>
    <property type="project" value="UniProtKB-UniRule"/>
</dbReference>
<dbReference type="Proteomes" id="UP000694551">
    <property type="component" value="Unplaced"/>
</dbReference>
<dbReference type="PANTHER" id="PTHR23102">
    <property type="entry name" value="CLEAVAGE AND POLYADENYLATION SPECIFICITY FACTOR SUBUNIT 4-RELATED"/>
    <property type="match status" value="1"/>
</dbReference>
<sequence>MQELVAGVEKIRFDLEADMEQQRGARPLPFPGMDGKLGTGSCGVLCPFPHVGGEKTVVCKHWLRGLCKKGDGCDFLHEYDATKVPERYFHAKLGECSNKDCPFPHADATSSPVGCPWYDRGFCWNGPLCKYQHTRRVMCTNYLVGFCPEGPKSAIFPLLPCVAPPGSWLSLGAGPAGPGCWQGERLQGCATHGAPSTSHRHHPALVGP</sequence>
<comment type="function">
    <text evidence="7">Component of the cleavage and polyadenylation specificity factor (CPSF) complex that play a key role in pre-mRNA 3'-end formation, recognizing the AAUAAA signal sequence and interacting with poly(A) polymerase and other factors to bring about cleavage and poly(A) addition. CPSF4 binds RNA polymers with a preference for poly(U).</text>
</comment>
<dbReference type="InterPro" id="IPR000571">
    <property type="entry name" value="Znf_CCCH"/>
</dbReference>
<evidence type="ECO:0000256" key="7">
    <source>
        <dbReference type="RuleBase" id="RU369008"/>
    </source>
</evidence>
<comment type="subunit">
    <text evidence="7">Component of the cleavage and polyadenylation specificity factor (CPSF) complex.</text>
</comment>
<evidence type="ECO:0000256" key="5">
    <source>
        <dbReference type="ARBA" id="ARBA00022884"/>
    </source>
</evidence>
<dbReference type="InterPro" id="IPR045348">
    <property type="entry name" value="CPSF4/Yth1"/>
</dbReference>
<name>A0A8D0F4P4_STROC</name>
<dbReference type="Gene3D" id="4.10.1000.10">
    <property type="entry name" value="Zinc finger, CCCH-type"/>
    <property type="match status" value="1"/>
</dbReference>
<dbReference type="PROSITE" id="PS50103">
    <property type="entry name" value="ZF_C3H1"/>
    <property type="match status" value="2"/>
</dbReference>
<keyword evidence="5 7" id="KW-0694">RNA-binding</keyword>
<dbReference type="InterPro" id="IPR036855">
    <property type="entry name" value="Znf_CCCH_sf"/>
</dbReference>
<evidence type="ECO:0000313" key="9">
    <source>
        <dbReference type="Ensembl" id="ENSSOCP00000011376.1"/>
    </source>
</evidence>
<evidence type="ECO:0000256" key="6">
    <source>
        <dbReference type="PROSITE-ProRule" id="PRU00723"/>
    </source>
</evidence>
<evidence type="ECO:0000256" key="2">
    <source>
        <dbReference type="ARBA" id="ARBA00022737"/>
    </source>
</evidence>
<dbReference type="GO" id="GO:0005847">
    <property type="term" value="C:mRNA cleavage and polyadenylation specificity factor complex"/>
    <property type="evidence" value="ECO:0007669"/>
    <property type="project" value="UniProtKB-UniRule"/>
</dbReference>
<keyword evidence="2 7" id="KW-0677">Repeat</keyword>
<keyword evidence="7" id="KW-0507">mRNA processing</keyword>
<dbReference type="AlphaFoldDB" id="A0A8D0F4P4"/>
<dbReference type="SUPFAM" id="SSF90229">
    <property type="entry name" value="CCCH zinc finger"/>
    <property type="match status" value="1"/>
</dbReference>
<dbReference type="Pfam" id="PF00642">
    <property type="entry name" value="zf-CCCH"/>
    <property type="match status" value="1"/>
</dbReference>
<reference evidence="9" key="1">
    <citation type="submission" date="2025-08" db="UniProtKB">
        <authorList>
            <consortium name="Ensembl"/>
        </authorList>
    </citation>
    <scope>IDENTIFICATION</scope>
</reference>
<dbReference type="SMART" id="SM00356">
    <property type="entry name" value="ZnF_C3H1"/>
    <property type="match status" value="3"/>
</dbReference>
<dbReference type="PANTHER" id="PTHR23102:SF19">
    <property type="entry name" value="CLEAVAGE AND POLYADENYLATION SPECIFICITY FACTOR SUBUNIT 4-LIKE PROTEIN-RELATED"/>
    <property type="match status" value="1"/>
</dbReference>
<comment type="similarity">
    <text evidence="7">Belongs to the CPSF4/YTH1 family.</text>
</comment>
<feature type="zinc finger region" description="C3H1-type" evidence="6">
    <location>
        <begin position="53"/>
        <end position="80"/>
    </location>
</feature>
<dbReference type="FunFam" id="4.10.1000.10:FF:000017">
    <property type="entry name" value="Cleavage and polyadenylation specificity factor 30 kDa subunit"/>
    <property type="match status" value="1"/>
</dbReference>
<comment type="subcellular location">
    <subcellularLocation>
        <location evidence="7">Nucleus</location>
    </subcellularLocation>
</comment>
<feature type="domain" description="C3H1-type" evidence="8">
    <location>
        <begin position="53"/>
        <end position="80"/>
    </location>
</feature>
<organism evidence="9 10">
    <name type="scientific">Strix occidentalis caurina</name>
    <name type="common">northern spotted owl</name>
    <dbReference type="NCBI Taxonomy" id="311401"/>
    <lineage>
        <taxon>Eukaryota</taxon>
        <taxon>Metazoa</taxon>
        <taxon>Chordata</taxon>
        <taxon>Craniata</taxon>
        <taxon>Vertebrata</taxon>
        <taxon>Euteleostomi</taxon>
        <taxon>Archelosauria</taxon>
        <taxon>Archosauria</taxon>
        <taxon>Dinosauria</taxon>
        <taxon>Saurischia</taxon>
        <taxon>Theropoda</taxon>
        <taxon>Coelurosauria</taxon>
        <taxon>Aves</taxon>
        <taxon>Neognathae</taxon>
        <taxon>Neoaves</taxon>
        <taxon>Telluraves</taxon>
        <taxon>Strigiformes</taxon>
        <taxon>Strigidae</taxon>
        <taxon>Strix</taxon>
    </lineage>
</organism>